<evidence type="ECO:0000259" key="6">
    <source>
        <dbReference type="Pfam" id="PF12573"/>
    </source>
</evidence>
<reference evidence="7" key="2">
    <citation type="submission" date="2020-09" db="EMBL/GenBank/DDBJ databases">
        <authorList>
            <person name="Sun Q."/>
            <person name="Zhou Y."/>
        </authorList>
    </citation>
    <scope>NUCLEOTIDE SEQUENCE</scope>
    <source>
        <strain evidence="7">CGMCC 1.16012</strain>
    </source>
</reference>
<dbReference type="AlphaFoldDB" id="A0A917A9S8"/>
<dbReference type="InterPro" id="IPR050771">
    <property type="entry name" value="Alpha-ketoacid_DH_E1_comp"/>
</dbReference>
<dbReference type="Pfam" id="PF12573">
    <property type="entry name" value="OxoDH_E1alpha_N"/>
    <property type="match status" value="1"/>
</dbReference>
<dbReference type="EC" id="1.2.4.4" evidence="4"/>
<evidence type="ECO:0000313" key="7">
    <source>
        <dbReference type="EMBL" id="GGE37230.1"/>
    </source>
</evidence>
<evidence type="ECO:0000256" key="1">
    <source>
        <dbReference type="ARBA" id="ARBA00001964"/>
    </source>
</evidence>
<comment type="cofactor">
    <cofactor evidence="1 4">
        <name>thiamine diphosphate</name>
        <dbReference type="ChEBI" id="CHEBI:58937"/>
    </cofactor>
</comment>
<comment type="similarity">
    <text evidence="4">Belongs to the BCKDHA family.</text>
</comment>
<dbReference type="RefSeq" id="WP_095596923.1">
    <property type="nucleotide sequence ID" value="NZ_BMKN01000001.1"/>
</dbReference>
<accession>A0A917A9S8</accession>
<evidence type="ECO:0000259" key="5">
    <source>
        <dbReference type="Pfam" id="PF00676"/>
    </source>
</evidence>
<evidence type="ECO:0000256" key="2">
    <source>
        <dbReference type="ARBA" id="ARBA00023002"/>
    </source>
</evidence>
<gene>
    <name evidence="7" type="ORF">GCM10011517_01200</name>
</gene>
<evidence type="ECO:0000313" key="8">
    <source>
        <dbReference type="Proteomes" id="UP000606730"/>
    </source>
</evidence>
<dbReference type="PANTHER" id="PTHR43380:SF1">
    <property type="entry name" value="2-OXOISOVALERATE DEHYDROGENASE SUBUNIT ALPHA, MITOCHONDRIAL"/>
    <property type="match status" value="1"/>
</dbReference>
<dbReference type="OrthoDB" id="9766715at2"/>
<reference evidence="7" key="1">
    <citation type="journal article" date="2014" name="Int. J. Syst. Evol. Microbiol.">
        <title>Complete genome sequence of Corynebacterium casei LMG S-19264T (=DSM 44701T), isolated from a smear-ripened cheese.</title>
        <authorList>
            <consortium name="US DOE Joint Genome Institute (JGI-PGF)"/>
            <person name="Walter F."/>
            <person name="Albersmeier A."/>
            <person name="Kalinowski J."/>
            <person name="Ruckert C."/>
        </authorList>
    </citation>
    <scope>NUCLEOTIDE SEQUENCE</scope>
    <source>
        <strain evidence="7">CGMCC 1.16012</strain>
    </source>
</reference>
<dbReference type="Pfam" id="PF00676">
    <property type="entry name" value="E1_dh"/>
    <property type="match status" value="1"/>
</dbReference>
<evidence type="ECO:0000256" key="3">
    <source>
        <dbReference type="ARBA" id="ARBA00023052"/>
    </source>
</evidence>
<comment type="caution">
    <text evidence="7">The sequence shown here is derived from an EMBL/GenBank/DDBJ whole genome shotgun (WGS) entry which is preliminary data.</text>
</comment>
<dbReference type="Proteomes" id="UP000606730">
    <property type="component" value="Unassembled WGS sequence"/>
</dbReference>
<dbReference type="GO" id="GO:0003863">
    <property type="term" value="F:branched-chain 2-oxo acid dehydrogenase activity"/>
    <property type="evidence" value="ECO:0007669"/>
    <property type="project" value="UniProtKB-EC"/>
</dbReference>
<feature type="domain" description="Dehydrogenase E1 component" evidence="5">
    <location>
        <begin position="83"/>
        <end position="378"/>
    </location>
</feature>
<dbReference type="SUPFAM" id="SSF52518">
    <property type="entry name" value="Thiamin diphosphate-binding fold (THDP-binding)"/>
    <property type="match status" value="1"/>
</dbReference>
<keyword evidence="3 4" id="KW-0786">Thiamine pyrophosphate</keyword>
<protein>
    <recommendedName>
        <fullName evidence="4">2-oxoisovalerate dehydrogenase subunit alpha</fullName>
        <ecNumber evidence="4">1.2.4.4</ecNumber>
    </recommendedName>
    <alternativeName>
        <fullName evidence="4">Branched-chain alpha-keto acid dehydrogenase E1 component alpha chain</fullName>
    </alternativeName>
</protein>
<dbReference type="GO" id="GO:0009083">
    <property type="term" value="P:branched-chain amino acid catabolic process"/>
    <property type="evidence" value="ECO:0007669"/>
    <property type="project" value="TreeGrafter"/>
</dbReference>
<keyword evidence="8" id="KW-1185">Reference proteome</keyword>
<dbReference type="EMBL" id="BMKN01000001">
    <property type="protein sequence ID" value="GGE37230.1"/>
    <property type="molecule type" value="Genomic_DNA"/>
</dbReference>
<organism evidence="7 8">
    <name type="scientific">Actibacterium pelagium</name>
    <dbReference type="NCBI Taxonomy" id="2029103"/>
    <lineage>
        <taxon>Bacteria</taxon>
        <taxon>Pseudomonadati</taxon>
        <taxon>Pseudomonadota</taxon>
        <taxon>Alphaproteobacteria</taxon>
        <taxon>Rhodobacterales</taxon>
        <taxon>Roseobacteraceae</taxon>
        <taxon>Actibacterium</taxon>
    </lineage>
</organism>
<dbReference type="CDD" id="cd02000">
    <property type="entry name" value="TPP_E1_PDC_ADC_BCADC"/>
    <property type="match status" value="1"/>
</dbReference>
<name>A0A917A9S8_9RHOB</name>
<proteinExistence type="inferred from homology"/>
<keyword evidence="2 4" id="KW-0560">Oxidoreductase</keyword>
<dbReference type="InterPro" id="IPR022593">
    <property type="entry name" value="Oxoisoval_DH_suAlpha_N_dom"/>
</dbReference>
<sequence>MPNPAKARITIPEPEFRPGDVPDYSNVKIPEAGAVSLPPLDVEPRLLRNHAFSIIRILTRDGEAVGPWANLLTEDEMIAGLRHMMTLRVLDKRMTAAQRQGKTSFYIAQTGEEAVTTAFQRALSPGDMNFPTYRNAGLLVAQDYPLETMMNQIFSNQKDPLAGRQLPVLYSAKDYGFFTVSGNLGTQFVQAVGWAMAAAIDGSDKIAAGWIGDGSTAESDFHSAMVFASTYKPPVVLNIVNNQWAISTFQGIAKGESGTFAARGLGFGMASLRVDGNDFLAVHAVSKWAVERARQGLGPTLLEHVTYRAGGHSTSDNPEAYRPKAESDAWPLGDPIERLKLHLIKRGIWSDERHKQTEAEITDMVVTAQKAAEKNGTLNSGPFAERSSIFEGLYAEMPSHLKRQKEAAEQSL</sequence>
<feature type="domain" description="2-oxoisovalerate dehydrogenase E1 alpha subunit N-terminal" evidence="6">
    <location>
        <begin position="8"/>
        <end position="44"/>
    </location>
</feature>
<evidence type="ECO:0000256" key="4">
    <source>
        <dbReference type="RuleBase" id="RU365014"/>
    </source>
</evidence>
<dbReference type="PANTHER" id="PTHR43380">
    <property type="entry name" value="2-OXOISOVALERATE DEHYDROGENASE SUBUNIT ALPHA, MITOCHONDRIAL"/>
    <property type="match status" value="1"/>
</dbReference>
<dbReference type="InterPro" id="IPR001017">
    <property type="entry name" value="DH_E1"/>
</dbReference>
<dbReference type="InterPro" id="IPR029061">
    <property type="entry name" value="THDP-binding"/>
</dbReference>
<comment type="catalytic activity">
    <reaction evidence="4">
        <text>N(6)-[(R)-lipoyl]-L-lysyl-[protein] + 3-methyl-2-oxobutanoate + H(+) = N(6)-[(R)-S(8)-2-methylpropanoyldihydrolipoyl]-L-lysyl-[protein] + CO2</text>
        <dbReference type="Rhea" id="RHEA:13457"/>
        <dbReference type="Rhea" id="RHEA-COMP:10474"/>
        <dbReference type="Rhea" id="RHEA-COMP:10497"/>
        <dbReference type="ChEBI" id="CHEBI:11851"/>
        <dbReference type="ChEBI" id="CHEBI:15378"/>
        <dbReference type="ChEBI" id="CHEBI:16526"/>
        <dbReference type="ChEBI" id="CHEBI:83099"/>
        <dbReference type="ChEBI" id="CHEBI:83142"/>
        <dbReference type="EC" id="1.2.4.4"/>
    </reaction>
</comment>
<comment type="function">
    <text evidence="4">The branched-chain alpha-keto dehydrogenase complex catalyzes the overall conversion of alpha-keto acids to acyl-CoA and CO(2). It contains multiple copies of three enzymatic components: branched-chain alpha-keto acid decarboxylase (E1), lipoamide acyltransferase (E2) and lipoamide dehydrogenase (E3).</text>
</comment>
<dbReference type="Gene3D" id="3.40.50.970">
    <property type="match status" value="1"/>
</dbReference>